<dbReference type="GO" id="GO:0043565">
    <property type="term" value="F:sequence-specific DNA binding"/>
    <property type="evidence" value="ECO:0007669"/>
    <property type="project" value="InterPro"/>
</dbReference>
<keyword evidence="3" id="KW-0804">Transcription</keyword>
<gene>
    <name evidence="5" type="ORF">FC96_GL001431</name>
</gene>
<proteinExistence type="predicted"/>
<dbReference type="EMBL" id="AZCX01000003">
    <property type="protein sequence ID" value="KRK48331.1"/>
    <property type="molecule type" value="Genomic_DNA"/>
</dbReference>
<keyword evidence="1" id="KW-0805">Transcription regulation</keyword>
<dbReference type="PATRIC" id="fig|1302272.5.peg.1442"/>
<evidence type="ECO:0000313" key="5">
    <source>
        <dbReference type="EMBL" id="KRK48331.1"/>
    </source>
</evidence>
<dbReference type="Pfam" id="PF12833">
    <property type="entry name" value="HTH_18"/>
    <property type="match status" value="1"/>
</dbReference>
<dbReference type="InterPro" id="IPR003313">
    <property type="entry name" value="AraC-bd"/>
</dbReference>
<dbReference type="InterPro" id="IPR037923">
    <property type="entry name" value="HTH-like"/>
</dbReference>
<keyword evidence="6" id="KW-1185">Reference proteome</keyword>
<dbReference type="RefSeq" id="WP_056942205.1">
    <property type="nucleotide sequence ID" value="NZ_AZCX01000003.1"/>
</dbReference>
<dbReference type="OrthoDB" id="9816335at2"/>
<dbReference type="InterPro" id="IPR018060">
    <property type="entry name" value="HTH_AraC"/>
</dbReference>
<dbReference type="InterPro" id="IPR014710">
    <property type="entry name" value="RmlC-like_jellyroll"/>
</dbReference>
<dbReference type="PANTHER" id="PTHR43280">
    <property type="entry name" value="ARAC-FAMILY TRANSCRIPTIONAL REGULATOR"/>
    <property type="match status" value="1"/>
</dbReference>
<accession>A0A0R1HPT7</accession>
<dbReference type="STRING" id="1302272.FC96_GL001431"/>
<evidence type="ECO:0000313" key="6">
    <source>
        <dbReference type="Proteomes" id="UP000050911"/>
    </source>
</evidence>
<evidence type="ECO:0000256" key="2">
    <source>
        <dbReference type="ARBA" id="ARBA00023125"/>
    </source>
</evidence>
<dbReference type="Gene3D" id="1.10.10.60">
    <property type="entry name" value="Homeodomain-like"/>
    <property type="match status" value="2"/>
</dbReference>
<feature type="domain" description="HTH araC/xylS-type" evidence="4">
    <location>
        <begin position="224"/>
        <end position="321"/>
    </location>
</feature>
<dbReference type="GO" id="GO:0003700">
    <property type="term" value="F:DNA-binding transcription factor activity"/>
    <property type="evidence" value="ECO:0007669"/>
    <property type="project" value="InterPro"/>
</dbReference>
<organism evidence="5 6">
    <name type="scientific">Secundilactobacillus kimchicus JCM 15530</name>
    <dbReference type="NCBI Taxonomy" id="1302272"/>
    <lineage>
        <taxon>Bacteria</taxon>
        <taxon>Bacillati</taxon>
        <taxon>Bacillota</taxon>
        <taxon>Bacilli</taxon>
        <taxon>Lactobacillales</taxon>
        <taxon>Lactobacillaceae</taxon>
        <taxon>Secundilactobacillus</taxon>
    </lineage>
</organism>
<sequence length="321" mass="37007">MNDKVLNQLMKLTATEKKRLKYQEFYDDVPKNAYAEMGPDSIINNFFFEQKKIYISRHNRFSPYPTHSHTFLEINYMLRGSCDEIVNSTSIHLNQGDILLIDIGCPHSIDYLGSGDLLINILFQDTDINIDLLRGMKSSKSVLYKFMLDRKTSQKTPEPFLLLSQLNDPSIIETLDKLIEEYYLQREFSETIISSYLSILIAQMTRSFTVQSSAVLSKSQVLISDILLDIDNNFKTITLKQTAQKYGYNKNYLSNLFKITLGNSFSEVLNQKRIMQAHSLLQISSAPISTIIKEVGISNKSYFYSKYKKMFNHTPGTDRDN</sequence>
<reference evidence="5 6" key="1">
    <citation type="journal article" date="2015" name="Genome Announc.">
        <title>Expanding the biotechnology potential of lactobacilli through comparative genomics of 213 strains and associated genera.</title>
        <authorList>
            <person name="Sun Z."/>
            <person name="Harris H.M."/>
            <person name="McCann A."/>
            <person name="Guo C."/>
            <person name="Argimon S."/>
            <person name="Zhang W."/>
            <person name="Yang X."/>
            <person name="Jeffery I.B."/>
            <person name="Cooney J.C."/>
            <person name="Kagawa T.F."/>
            <person name="Liu W."/>
            <person name="Song Y."/>
            <person name="Salvetti E."/>
            <person name="Wrobel A."/>
            <person name="Rasinkangas P."/>
            <person name="Parkhill J."/>
            <person name="Rea M.C."/>
            <person name="O'Sullivan O."/>
            <person name="Ritari J."/>
            <person name="Douillard F.P."/>
            <person name="Paul Ross R."/>
            <person name="Yang R."/>
            <person name="Briner A.E."/>
            <person name="Felis G.E."/>
            <person name="de Vos W.M."/>
            <person name="Barrangou R."/>
            <person name="Klaenhammer T.R."/>
            <person name="Caufield P.W."/>
            <person name="Cui Y."/>
            <person name="Zhang H."/>
            <person name="O'Toole P.W."/>
        </authorList>
    </citation>
    <scope>NUCLEOTIDE SEQUENCE [LARGE SCALE GENOMIC DNA]</scope>
    <source>
        <strain evidence="5 6">JCM 15530</strain>
    </source>
</reference>
<dbReference type="Pfam" id="PF02311">
    <property type="entry name" value="AraC_binding"/>
    <property type="match status" value="1"/>
</dbReference>
<evidence type="ECO:0000259" key="4">
    <source>
        <dbReference type="PROSITE" id="PS01124"/>
    </source>
</evidence>
<dbReference type="SUPFAM" id="SSF51215">
    <property type="entry name" value="Regulatory protein AraC"/>
    <property type="match status" value="1"/>
</dbReference>
<dbReference type="PANTHER" id="PTHR43280:SF28">
    <property type="entry name" value="HTH-TYPE TRANSCRIPTIONAL ACTIVATOR RHAS"/>
    <property type="match status" value="1"/>
</dbReference>
<dbReference type="Gene3D" id="2.60.120.10">
    <property type="entry name" value="Jelly Rolls"/>
    <property type="match status" value="1"/>
</dbReference>
<protein>
    <submittedName>
        <fullName evidence="5">Transcription regulator</fullName>
    </submittedName>
</protein>
<evidence type="ECO:0000256" key="1">
    <source>
        <dbReference type="ARBA" id="ARBA00023015"/>
    </source>
</evidence>
<name>A0A0R1HPT7_9LACO</name>
<evidence type="ECO:0000256" key="3">
    <source>
        <dbReference type="ARBA" id="ARBA00023163"/>
    </source>
</evidence>
<dbReference type="InterPro" id="IPR009057">
    <property type="entry name" value="Homeodomain-like_sf"/>
</dbReference>
<dbReference type="Proteomes" id="UP000050911">
    <property type="component" value="Unassembled WGS sequence"/>
</dbReference>
<dbReference type="SUPFAM" id="SSF46689">
    <property type="entry name" value="Homeodomain-like"/>
    <property type="match status" value="1"/>
</dbReference>
<dbReference type="SMART" id="SM00342">
    <property type="entry name" value="HTH_ARAC"/>
    <property type="match status" value="1"/>
</dbReference>
<keyword evidence="2" id="KW-0238">DNA-binding</keyword>
<comment type="caution">
    <text evidence="5">The sequence shown here is derived from an EMBL/GenBank/DDBJ whole genome shotgun (WGS) entry which is preliminary data.</text>
</comment>
<dbReference type="AlphaFoldDB" id="A0A0R1HPT7"/>
<dbReference type="PROSITE" id="PS01124">
    <property type="entry name" value="HTH_ARAC_FAMILY_2"/>
    <property type="match status" value="1"/>
</dbReference>